<name>A0ABD3QIL8_9STRA</name>
<feature type="compositionally biased region" description="Basic and acidic residues" evidence="2">
    <location>
        <begin position="750"/>
        <end position="762"/>
    </location>
</feature>
<feature type="region of interest" description="Disordered" evidence="2">
    <location>
        <begin position="662"/>
        <end position="705"/>
    </location>
</feature>
<reference evidence="3 4" key="1">
    <citation type="submission" date="2024-10" db="EMBL/GenBank/DDBJ databases">
        <title>Updated reference genomes for cyclostephanoid diatoms.</title>
        <authorList>
            <person name="Roberts W.R."/>
            <person name="Alverson A.J."/>
        </authorList>
    </citation>
    <scope>NUCLEOTIDE SEQUENCE [LARGE SCALE GENOMIC DNA]</scope>
    <source>
        <strain evidence="3 4">AJA276-08</strain>
    </source>
</reference>
<feature type="region of interest" description="Disordered" evidence="2">
    <location>
        <begin position="211"/>
        <end position="233"/>
    </location>
</feature>
<sequence length="1052" mass="115847">MEQNNPRIGLSPLSTNANIGNVPLRPSLVVVEKWRPSGSPSPSPSPSPLLCDASDLRETVRVRIHSQRSAAKADSSGATTTMKTPPRSPSRPPDPSSRPSRRTVDAPPPPSSSPRRPSGCDTPRSSPMSLPRCHFPPACPSRAVVRSYDLDDDDDSSVSTDPASPASSSSGSVEDGPVVRRARPSPSDVVVVECRSAMIEDVRSKLLRNRLRRESSSDSLRGALIGSHRDDDDERPTIEYAVRALDGTWEKTEDGDVVWKENVSWDRPEGTATTARVLDLAPTMDNDESVVRGEDVSRDHPEGTAPATKAIWRRQTSTTATSTQQRQRVEKCLRDALQAMQSGSWDSRSSSVGDGGAMSSSSSTSDDPFHGRLTTKLLGYSMLASGGNDIKRGETHGNDDSDVGRCRAESGDPRSLLGLGMSKGSAIVASSTFSISPMTKESKSTAVRSYLDSIRVTDSSEATNLFDMLRNGKRDEKVEDESDEVAVTLRASATLSSRPPLSPTPPALGVMQSATRHKKPLKTNPSTKTFRGTPSRSPCSNASSSSILDSKSATTTPQSTCNQLEFSFQANALMSTNILAKSSRQTHDRLGDAPRRKDTSGPSQKTVRLASSKRSYQELSYASVGATSSAFKTTHTRTFDPMATALEAEMMALTRATLDQTGRIGGCHSMPWKKQRTPTTLDDQDDDEGPDEKINNPELVNPKSMPLVSTAQAAKHHTFPIESALDDTFSLDSNKSQEKQPFNLSNGMNRPKESQALKNNKNESMVRQHGISHENMETFMLQDPVNLSEEIIGLDRRDGKHYKSEFNDLMEQKTMLEHRLEEQMALNEELNQKALAFTTYAEAAREVHKQAEECLRSKIKGLESELESERSKHTKTIHGHSSVVQSLQSQISWHKSQLDDYEKVNADAKVKDMNLEELRRINKGLSKKQKLIERELVSCANDNDNLRLCLLSHASDAAAKEQTLSSALSQLKSLSERYYQVTQSLEYEKNARQDEVTSLQWSLDDVSRQMVLLSKTVNELQSENGFLRNEIKRQSLERQRSFLFRRGARGGL</sequence>
<evidence type="ECO:0000313" key="3">
    <source>
        <dbReference type="EMBL" id="KAL3799709.1"/>
    </source>
</evidence>
<feature type="compositionally biased region" description="Polar residues" evidence="2">
    <location>
        <begin position="523"/>
        <end position="534"/>
    </location>
</feature>
<evidence type="ECO:0000313" key="4">
    <source>
        <dbReference type="Proteomes" id="UP001530315"/>
    </source>
</evidence>
<feature type="compositionally biased region" description="Basic and acidic residues" evidence="2">
    <location>
        <begin position="585"/>
        <end position="599"/>
    </location>
</feature>
<keyword evidence="4" id="KW-1185">Reference proteome</keyword>
<feature type="compositionally biased region" description="Basic and acidic residues" evidence="2">
    <location>
        <begin position="389"/>
        <end position="412"/>
    </location>
</feature>
<feature type="compositionally biased region" description="Low complexity" evidence="2">
    <location>
        <begin position="535"/>
        <end position="552"/>
    </location>
</feature>
<feature type="coiled-coil region" evidence="1">
    <location>
        <begin position="915"/>
        <end position="977"/>
    </location>
</feature>
<feature type="region of interest" description="Disordered" evidence="2">
    <location>
        <begin position="1"/>
        <end position="187"/>
    </location>
</feature>
<keyword evidence="1" id="KW-0175">Coiled coil</keyword>
<feature type="compositionally biased region" description="Basic and acidic residues" evidence="2">
    <location>
        <begin position="289"/>
        <end position="302"/>
    </location>
</feature>
<evidence type="ECO:0000256" key="2">
    <source>
        <dbReference type="SAM" id="MobiDB-lite"/>
    </source>
</evidence>
<organism evidence="3 4">
    <name type="scientific">Stephanodiscus triporus</name>
    <dbReference type="NCBI Taxonomy" id="2934178"/>
    <lineage>
        <taxon>Eukaryota</taxon>
        <taxon>Sar</taxon>
        <taxon>Stramenopiles</taxon>
        <taxon>Ochrophyta</taxon>
        <taxon>Bacillariophyta</taxon>
        <taxon>Coscinodiscophyceae</taxon>
        <taxon>Thalassiosirophycidae</taxon>
        <taxon>Stephanodiscales</taxon>
        <taxon>Stephanodiscaceae</taxon>
        <taxon>Stephanodiscus</taxon>
    </lineage>
</organism>
<feature type="compositionally biased region" description="Polar residues" evidence="2">
    <location>
        <begin position="1"/>
        <end position="19"/>
    </location>
</feature>
<feature type="compositionally biased region" description="Pro residues" evidence="2">
    <location>
        <begin position="86"/>
        <end position="96"/>
    </location>
</feature>
<gene>
    <name evidence="3" type="ORF">ACHAW5_005044</name>
</gene>
<proteinExistence type="predicted"/>
<dbReference type="EMBL" id="JALLAZ020000238">
    <property type="protein sequence ID" value="KAL3799709.1"/>
    <property type="molecule type" value="Genomic_DNA"/>
</dbReference>
<evidence type="ECO:0000256" key="1">
    <source>
        <dbReference type="SAM" id="Coils"/>
    </source>
</evidence>
<feature type="compositionally biased region" description="Low complexity" evidence="2">
    <location>
        <begin position="157"/>
        <end position="176"/>
    </location>
</feature>
<feature type="region of interest" description="Disordered" evidence="2">
    <location>
        <begin position="388"/>
        <end position="414"/>
    </location>
</feature>
<dbReference type="AlphaFoldDB" id="A0ABD3QIL8"/>
<comment type="caution">
    <text evidence="3">The sequence shown here is derived from an EMBL/GenBank/DDBJ whole genome shotgun (WGS) entry which is preliminary data.</text>
</comment>
<feature type="coiled-coil region" evidence="1">
    <location>
        <begin position="813"/>
        <end position="872"/>
    </location>
</feature>
<feature type="region of interest" description="Disordered" evidence="2">
    <location>
        <begin position="580"/>
        <end position="612"/>
    </location>
</feature>
<dbReference type="Proteomes" id="UP001530315">
    <property type="component" value="Unassembled WGS sequence"/>
</dbReference>
<feature type="region of interest" description="Disordered" evidence="2">
    <location>
        <begin position="514"/>
        <end position="558"/>
    </location>
</feature>
<feature type="compositionally biased region" description="Low complexity" evidence="2">
    <location>
        <begin position="342"/>
        <end position="366"/>
    </location>
</feature>
<feature type="region of interest" description="Disordered" evidence="2">
    <location>
        <begin position="732"/>
        <end position="762"/>
    </location>
</feature>
<protein>
    <submittedName>
        <fullName evidence="3">Uncharacterized protein</fullName>
    </submittedName>
</protein>
<feature type="region of interest" description="Disordered" evidence="2">
    <location>
        <begin position="289"/>
        <end position="370"/>
    </location>
</feature>
<accession>A0ABD3QIL8</accession>
<feature type="compositionally biased region" description="Low complexity" evidence="2">
    <location>
        <begin position="313"/>
        <end position="326"/>
    </location>
</feature>
<feature type="compositionally biased region" description="Polar residues" evidence="2">
    <location>
        <begin position="732"/>
        <end position="748"/>
    </location>
</feature>
<feature type="coiled-coil region" evidence="1">
    <location>
        <begin position="1003"/>
        <end position="1037"/>
    </location>
</feature>